<keyword evidence="3" id="KW-1185">Reference proteome</keyword>
<dbReference type="Pfam" id="PF00561">
    <property type="entry name" value="Abhydrolase_1"/>
    <property type="match status" value="1"/>
</dbReference>
<dbReference type="EMBL" id="CP003169">
    <property type="protein sequence ID" value="AEV74890.1"/>
    <property type="molecule type" value="Genomic_DNA"/>
</dbReference>
<dbReference type="PRINTS" id="PR00111">
    <property type="entry name" value="ABHYDROLASE"/>
</dbReference>
<dbReference type="PATRIC" id="fig|710685.3.peg.4406"/>
<gene>
    <name evidence="2" type="ordered locus">MycrhN_4395</name>
</gene>
<dbReference type="KEGG" id="mrh:MycrhN_4395"/>
<proteinExistence type="predicted"/>
<dbReference type="Proteomes" id="UP000005442">
    <property type="component" value="Chromosome"/>
</dbReference>
<dbReference type="InterPro" id="IPR050471">
    <property type="entry name" value="AB_hydrolase"/>
</dbReference>
<dbReference type="RefSeq" id="WP_014212638.1">
    <property type="nucleotide sequence ID" value="NC_016604.1"/>
</dbReference>
<dbReference type="PROSITE" id="PS50125">
    <property type="entry name" value="GUANYLATE_CYCLASE_2"/>
    <property type="match status" value="1"/>
</dbReference>
<dbReference type="InterPro" id="IPR029787">
    <property type="entry name" value="Nucleotide_cyclase"/>
</dbReference>
<dbReference type="STRING" id="710685.MycrhN_4395"/>
<evidence type="ECO:0000313" key="3">
    <source>
        <dbReference type="Proteomes" id="UP000005442"/>
    </source>
</evidence>
<dbReference type="HOGENOM" id="CLU_036293_0_0_11"/>
<dbReference type="Gene3D" id="3.40.50.1820">
    <property type="entry name" value="alpha/beta hydrolase"/>
    <property type="match status" value="1"/>
</dbReference>
<dbReference type="eggNOG" id="COG2114">
    <property type="taxonomic scope" value="Bacteria"/>
</dbReference>
<feature type="domain" description="Guanylate cyclase" evidence="1">
    <location>
        <begin position="291"/>
        <end position="398"/>
    </location>
</feature>
<accession>G8RLR7</accession>
<dbReference type="PANTHER" id="PTHR43433">
    <property type="entry name" value="HYDROLASE, ALPHA/BETA FOLD FAMILY PROTEIN"/>
    <property type="match status" value="1"/>
</dbReference>
<dbReference type="Pfam" id="PF00211">
    <property type="entry name" value="Guanylate_cyc"/>
    <property type="match status" value="1"/>
</dbReference>
<dbReference type="GO" id="GO:0004016">
    <property type="term" value="F:adenylate cyclase activity"/>
    <property type="evidence" value="ECO:0007669"/>
    <property type="project" value="UniProtKB-ARBA"/>
</dbReference>
<dbReference type="Gene3D" id="3.30.70.1230">
    <property type="entry name" value="Nucleotide cyclase"/>
    <property type="match status" value="1"/>
</dbReference>
<dbReference type="InterPro" id="IPR029058">
    <property type="entry name" value="AB_hydrolase_fold"/>
</dbReference>
<dbReference type="PANTHER" id="PTHR43433:SF8">
    <property type="entry name" value="BIFUNCTIONAL LIPASE_ADENYLATE CYCLASE LIPJ"/>
    <property type="match status" value="1"/>
</dbReference>
<evidence type="ECO:0000259" key="1">
    <source>
        <dbReference type="PROSITE" id="PS50125"/>
    </source>
</evidence>
<dbReference type="InterPro" id="IPR001054">
    <property type="entry name" value="A/G_cyclase"/>
</dbReference>
<dbReference type="CDD" id="cd07302">
    <property type="entry name" value="CHD"/>
    <property type="match status" value="1"/>
</dbReference>
<protein>
    <submittedName>
        <fullName evidence="2">Family 3 adenylate cyclase</fullName>
    </submittedName>
</protein>
<organism evidence="2 3">
    <name type="scientific">Mycolicibacterium rhodesiae (strain NBB3)</name>
    <name type="common">Mycobacterium rhodesiae</name>
    <dbReference type="NCBI Taxonomy" id="710685"/>
    <lineage>
        <taxon>Bacteria</taxon>
        <taxon>Bacillati</taxon>
        <taxon>Actinomycetota</taxon>
        <taxon>Actinomycetes</taxon>
        <taxon>Mycobacteriales</taxon>
        <taxon>Mycobacteriaceae</taxon>
        <taxon>Mycolicibacterium</taxon>
    </lineage>
</organism>
<sequence>MSAIPETVYARDADAHLAYQVVDNAGPDLLFVPTPRFPIDLIWDDYTVADQLRRLASFGRLILTDLLGVGSSDAVPIYERPAMQGWTDGLIAVLDAAGSERASVFAMAGSALPAMLLAATHPERVRSLVLWSPYAYFLRTPDQPFAIPEQSLDKLSDLVGQTAGSGAAIEVLAPSWRKDAAKRRWYGRGERLAGGRGYFKAVSDLFQHTDMRPVLESIQAPTLVLHRRDDPFVVAGHAKYVADRIPNARRVTLDGNDHEWFAGDSDRVLDEIGAFLTGGRRARPTNRVLSTVLFTDIVGSTERATALGDHAWGSILAAHNQAVEREAIDARGKVVKFTGDGALATFDGPARAINCACAIRDAVGKFGLHIRAGLHTGEVEIEDDDVHGIAVHIAARIMGIAGPDEVLVSGAVPPLVLGSGLAFDERGSYELKGVPDRWPVLAVHN</sequence>
<dbReference type="InterPro" id="IPR000073">
    <property type="entry name" value="AB_hydrolase_1"/>
</dbReference>
<dbReference type="SUPFAM" id="SSF53474">
    <property type="entry name" value="alpha/beta-Hydrolases"/>
    <property type="match status" value="1"/>
</dbReference>
<dbReference type="AlphaFoldDB" id="G8RLR7"/>
<dbReference type="OrthoDB" id="27092at2"/>
<reference evidence="2 3" key="1">
    <citation type="submission" date="2011-12" db="EMBL/GenBank/DDBJ databases">
        <title>Complete sequence of Mycobacterium rhodesiae NBB3.</title>
        <authorList>
            <consortium name="US DOE Joint Genome Institute"/>
            <person name="Lucas S."/>
            <person name="Han J."/>
            <person name="Lapidus A."/>
            <person name="Cheng J.-F."/>
            <person name="Goodwin L."/>
            <person name="Pitluck S."/>
            <person name="Peters L."/>
            <person name="Mikhailova N."/>
            <person name="Gu W."/>
            <person name="Detter J.C."/>
            <person name="Han C."/>
            <person name="Tapia R."/>
            <person name="Land M."/>
            <person name="Hauser L."/>
            <person name="Kyrpides N."/>
            <person name="Ivanova N."/>
            <person name="Pagani I."/>
            <person name="Mattes T."/>
            <person name="Holmes A."/>
            <person name="Rutledge P."/>
            <person name="Paulsen I."/>
            <person name="Coleman N."/>
            <person name="Woyke T."/>
        </authorList>
    </citation>
    <scope>NUCLEOTIDE SEQUENCE [LARGE SCALE GENOMIC DNA]</scope>
    <source>
        <strain evidence="2 3">NBB3</strain>
    </source>
</reference>
<evidence type="ECO:0000313" key="2">
    <source>
        <dbReference type="EMBL" id="AEV74890.1"/>
    </source>
</evidence>
<dbReference type="GO" id="GO:0035556">
    <property type="term" value="P:intracellular signal transduction"/>
    <property type="evidence" value="ECO:0007669"/>
    <property type="project" value="InterPro"/>
</dbReference>
<dbReference type="eggNOG" id="COG2267">
    <property type="taxonomic scope" value="Bacteria"/>
</dbReference>
<dbReference type="SMART" id="SM00044">
    <property type="entry name" value="CYCc"/>
    <property type="match status" value="1"/>
</dbReference>
<dbReference type="SUPFAM" id="SSF55073">
    <property type="entry name" value="Nucleotide cyclase"/>
    <property type="match status" value="1"/>
</dbReference>
<name>G8RLR7_MYCRN</name>
<dbReference type="GO" id="GO:0009190">
    <property type="term" value="P:cyclic nucleotide biosynthetic process"/>
    <property type="evidence" value="ECO:0007669"/>
    <property type="project" value="InterPro"/>
</dbReference>